<accession>A0AAN6M6Q2</accession>
<dbReference type="AlphaFoldDB" id="A0AAN6M6Q2"/>
<dbReference type="InterPro" id="IPR001283">
    <property type="entry name" value="CRISP-related"/>
</dbReference>
<name>A0AAN6M6Q2_9PLEO</name>
<evidence type="ECO:0000313" key="4">
    <source>
        <dbReference type="EMBL" id="KAK3217204.1"/>
    </source>
</evidence>
<organism evidence="4 5">
    <name type="scientific">Pseudopithomyces chartarum</name>
    <dbReference type="NCBI Taxonomy" id="1892770"/>
    <lineage>
        <taxon>Eukaryota</taxon>
        <taxon>Fungi</taxon>
        <taxon>Dikarya</taxon>
        <taxon>Ascomycota</taxon>
        <taxon>Pezizomycotina</taxon>
        <taxon>Dothideomycetes</taxon>
        <taxon>Pleosporomycetidae</taxon>
        <taxon>Pleosporales</taxon>
        <taxon>Massarineae</taxon>
        <taxon>Didymosphaeriaceae</taxon>
        <taxon>Pseudopithomyces</taxon>
    </lineage>
</organism>
<dbReference type="InterPro" id="IPR035940">
    <property type="entry name" value="CAP_sf"/>
</dbReference>
<reference evidence="4 5" key="1">
    <citation type="submission" date="2021-02" db="EMBL/GenBank/DDBJ databases">
        <title>Genome assembly of Pseudopithomyces chartarum.</title>
        <authorList>
            <person name="Jauregui R."/>
            <person name="Singh J."/>
            <person name="Voisey C."/>
        </authorList>
    </citation>
    <scope>NUCLEOTIDE SEQUENCE [LARGE SCALE GENOMIC DNA]</scope>
    <source>
        <strain evidence="4 5">AGR01</strain>
    </source>
</reference>
<evidence type="ECO:0000256" key="2">
    <source>
        <dbReference type="SAM" id="SignalP"/>
    </source>
</evidence>
<feature type="region of interest" description="Disordered" evidence="1">
    <location>
        <begin position="53"/>
        <end position="172"/>
    </location>
</feature>
<proteinExistence type="predicted"/>
<feature type="compositionally biased region" description="Low complexity" evidence="1">
    <location>
        <begin position="159"/>
        <end position="169"/>
    </location>
</feature>
<dbReference type="SMART" id="SM00198">
    <property type="entry name" value="SCP"/>
    <property type="match status" value="1"/>
</dbReference>
<keyword evidence="5" id="KW-1185">Reference proteome</keyword>
<dbReference type="Proteomes" id="UP001280581">
    <property type="component" value="Unassembled WGS sequence"/>
</dbReference>
<keyword evidence="2" id="KW-0732">Signal</keyword>
<evidence type="ECO:0000256" key="1">
    <source>
        <dbReference type="SAM" id="MobiDB-lite"/>
    </source>
</evidence>
<dbReference type="PANTHER" id="PTHR10334">
    <property type="entry name" value="CYSTEINE-RICH SECRETORY PROTEIN-RELATED"/>
    <property type="match status" value="1"/>
</dbReference>
<feature type="signal peptide" evidence="2">
    <location>
        <begin position="1"/>
        <end position="19"/>
    </location>
</feature>
<evidence type="ECO:0000313" key="5">
    <source>
        <dbReference type="Proteomes" id="UP001280581"/>
    </source>
</evidence>
<dbReference type="EMBL" id="WVTA01000001">
    <property type="protein sequence ID" value="KAK3217204.1"/>
    <property type="molecule type" value="Genomic_DNA"/>
</dbReference>
<protein>
    <recommendedName>
        <fullName evidence="3">SCP domain-containing protein</fullName>
    </recommendedName>
</protein>
<gene>
    <name evidence="4" type="ORF">GRF29_1g2237785</name>
</gene>
<evidence type="ECO:0000259" key="3">
    <source>
        <dbReference type="SMART" id="SM00198"/>
    </source>
</evidence>
<feature type="chain" id="PRO_5042839416" description="SCP domain-containing protein" evidence="2">
    <location>
        <begin position="20"/>
        <end position="352"/>
    </location>
</feature>
<feature type="domain" description="SCP" evidence="3">
    <location>
        <begin position="188"/>
        <end position="332"/>
    </location>
</feature>
<dbReference type="InterPro" id="IPR014044">
    <property type="entry name" value="CAP_dom"/>
</dbReference>
<dbReference type="PRINTS" id="PR00837">
    <property type="entry name" value="V5TPXLIKE"/>
</dbReference>
<feature type="compositionally biased region" description="Pro residues" evidence="1">
    <location>
        <begin position="123"/>
        <end position="158"/>
    </location>
</feature>
<dbReference type="SUPFAM" id="SSF55797">
    <property type="entry name" value="PR-1-like"/>
    <property type="match status" value="1"/>
</dbReference>
<dbReference type="Pfam" id="PF00188">
    <property type="entry name" value="CAP"/>
    <property type="match status" value="1"/>
</dbReference>
<dbReference type="Gene3D" id="3.40.33.10">
    <property type="entry name" value="CAP"/>
    <property type="match status" value="1"/>
</dbReference>
<feature type="compositionally biased region" description="Low complexity" evidence="1">
    <location>
        <begin position="89"/>
        <end position="98"/>
    </location>
</feature>
<feature type="compositionally biased region" description="Low complexity" evidence="1">
    <location>
        <begin position="112"/>
        <end position="122"/>
    </location>
</feature>
<comment type="caution">
    <text evidence="4">The sequence shown here is derived from an EMBL/GenBank/DDBJ whole genome shotgun (WGS) entry which is preliminary data.</text>
</comment>
<sequence>MRSCPSIILASALALGAMAKPLDKRVMVTKVDLDIVTKTVYVTAGYPAETPVSKEEVGASPDGYQVAPVPTSSKTPPKPSFSEAPGYNAAPAPSSSQAPPKPSFSEAPGYNAAPVPSSSSTPAPKPSTPAAYVPPKPSTPAVYVPPKPSTSKPAPPPSTSAAPAPTTPAYGVEHVSGEGQAELHQGTDYKNAMLWHHNRARANHGASNLEWSDDCEAAASNAAAFCDFEHHTVDGQGQNLFTVSGDAYNATAGITESWYKAEADIYQDWFNKDPDMASFHEWGHLSQVLWKKTTHVGCVTIDCGSKMTIDGKASELGLYTVCNYSPPGNYEGEYAANVAAPIKSYQGYSWAD</sequence>